<gene>
    <name evidence="5" type="ORF">A6K24_17615</name>
</gene>
<feature type="transmembrane region" description="Helical" evidence="3">
    <location>
        <begin position="185"/>
        <end position="204"/>
    </location>
</feature>
<dbReference type="InterPro" id="IPR002656">
    <property type="entry name" value="Acyl_transf_3_dom"/>
</dbReference>
<protein>
    <recommendedName>
        <fullName evidence="4">Acyltransferase 3 domain-containing protein</fullName>
    </recommendedName>
</protein>
<feature type="transmembrane region" description="Helical" evidence="3">
    <location>
        <begin position="269"/>
        <end position="291"/>
    </location>
</feature>
<dbReference type="PANTHER" id="PTHR23028:SF53">
    <property type="entry name" value="ACYL_TRANSF_3 DOMAIN-CONTAINING PROTEIN"/>
    <property type="match status" value="1"/>
</dbReference>
<comment type="caution">
    <text evidence="5">The sequence shown here is derived from an EMBL/GenBank/DDBJ whole genome shotgun (WGS) entry which is preliminary data.</text>
</comment>
<dbReference type="PANTHER" id="PTHR23028">
    <property type="entry name" value="ACETYLTRANSFERASE"/>
    <property type="match status" value="1"/>
</dbReference>
<feature type="domain" description="Acyltransferase 3" evidence="4">
    <location>
        <begin position="6"/>
        <end position="353"/>
    </location>
</feature>
<comment type="subcellular location">
    <subcellularLocation>
        <location evidence="1">Membrane</location>
    </subcellularLocation>
</comment>
<dbReference type="GO" id="GO:0009103">
    <property type="term" value="P:lipopolysaccharide biosynthetic process"/>
    <property type="evidence" value="ECO:0007669"/>
    <property type="project" value="TreeGrafter"/>
</dbReference>
<keyword evidence="3" id="KW-0472">Membrane</keyword>
<dbReference type="RefSeq" id="WP_066328864.1">
    <property type="nucleotide sequence ID" value="NZ_LWSG01000005.1"/>
</dbReference>
<feature type="transmembrane region" description="Helical" evidence="3">
    <location>
        <begin position="336"/>
        <end position="357"/>
    </location>
</feature>
<name>A0A179T6X3_9BACI</name>
<evidence type="ECO:0000259" key="4">
    <source>
        <dbReference type="Pfam" id="PF01757"/>
    </source>
</evidence>
<dbReference type="InterPro" id="IPR050879">
    <property type="entry name" value="Acyltransferase_3"/>
</dbReference>
<dbReference type="GO" id="GO:0016020">
    <property type="term" value="C:membrane"/>
    <property type="evidence" value="ECO:0007669"/>
    <property type="project" value="TreeGrafter"/>
</dbReference>
<keyword evidence="6" id="KW-1185">Reference proteome</keyword>
<evidence type="ECO:0000313" key="6">
    <source>
        <dbReference type="Proteomes" id="UP000078534"/>
    </source>
</evidence>
<evidence type="ECO:0000256" key="1">
    <source>
        <dbReference type="ARBA" id="ARBA00004370"/>
    </source>
</evidence>
<accession>A0A179T6X3</accession>
<feature type="transmembrane region" description="Helical" evidence="3">
    <location>
        <begin position="157"/>
        <end position="178"/>
    </location>
</feature>
<keyword evidence="3" id="KW-1133">Transmembrane helix</keyword>
<feature type="transmembrane region" description="Helical" evidence="3">
    <location>
        <begin position="96"/>
        <end position="115"/>
    </location>
</feature>
<dbReference type="Proteomes" id="UP000078534">
    <property type="component" value="Unassembled WGS sequence"/>
</dbReference>
<feature type="transmembrane region" description="Helical" evidence="3">
    <location>
        <begin position="12"/>
        <end position="32"/>
    </location>
</feature>
<evidence type="ECO:0000256" key="3">
    <source>
        <dbReference type="SAM" id="Phobius"/>
    </source>
</evidence>
<organism evidence="5 6">
    <name type="scientific">Metabacillus litoralis</name>
    <dbReference type="NCBI Taxonomy" id="152268"/>
    <lineage>
        <taxon>Bacteria</taxon>
        <taxon>Bacillati</taxon>
        <taxon>Bacillota</taxon>
        <taxon>Bacilli</taxon>
        <taxon>Bacillales</taxon>
        <taxon>Bacillaceae</taxon>
        <taxon>Metabacillus</taxon>
    </lineage>
</organism>
<evidence type="ECO:0000313" key="5">
    <source>
        <dbReference type="EMBL" id="OAS88193.1"/>
    </source>
</evidence>
<proteinExistence type="inferred from homology"/>
<evidence type="ECO:0000256" key="2">
    <source>
        <dbReference type="ARBA" id="ARBA00007400"/>
    </source>
</evidence>
<dbReference type="STRING" id="152268.A6K24_17615"/>
<keyword evidence="3" id="KW-0812">Transmembrane</keyword>
<reference evidence="6" key="1">
    <citation type="submission" date="2016-04" db="EMBL/GenBank/DDBJ databases">
        <authorList>
            <person name="Lyu Z."/>
            <person name="Lyu W."/>
        </authorList>
    </citation>
    <scope>NUCLEOTIDE SEQUENCE [LARGE SCALE GENOMIC DNA]</scope>
    <source>
        <strain evidence="6">C44</strain>
    </source>
</reference>
<dbReference type="Pfam" id="PF01757">
    <property type="entry name" value="Acyl_transf_3"/>
    <property type="match status" value="1"/>
</dbReference>
<dbReference type="AlphaFoldDB" id="A0A179T6X3"/>
<dbReference type="EMBL" id="LWSG01000005">
    <property type="protein sequence ID" value="OAS88193.1"/>
    <property type="molecule type" value="Genomic_DNA"/>
</dbReference>
<comment type="similarity">
    <text evidence="2">Belongs to the acyltransferase 3 family.</text>
</comment>
<feature type="transmembrane region" description="Helical" evidence="3">
    <location>
        <begin position="52"/>
        <end position="75"/>
    </location>
</feature>
<feature type="transmembrane region" description="Helical" evidence="3">
    <location>
        <begin position="312"/>
        <end position="330"/>
    </location>
</feature>
<feature type="transmembrane region" description="Helical" evidence="3">
    <location>
        <begin position="210"/>
        <end position="226"/>
    </location>
</feature>
<dbReference type="OrthoDB" id="290051at2"/>
<sequence>MKERFNELDSIRGLAALTVIFHHYLLIFPEIVQETMGDNSYIALNIAKYSPLHILWAGHEAVIMFFLLSGFVLSLPFIQGGKVKYTKYLIKRIFRIYIPYIFSVFIAVFCLMMFSRGGIVNLSDWFNSSWNKPIEWKLFFEHFLLINSFKNGEFDQVYWSLVHEMRISIIFPFLMIAVLKWNWKYILGSSLFISLFGFLLIHFLGNTIDYFLTLQYLFMFIAGSLLAKHRIHLISLFTSLSNPIKYILVSLAVLFYTFKWWGYNLSPLYNSFSVDVVITIGASVFLIMSLSSKKVSKFLNLKSVRYMGKISYSIYLYHCIVLFSLINIFYGSINITLILIGSLILTLLVASLAYNLIEIPSITLGRKLSQGKSIKPKAVEKAS</sequence>
<dbReference type="GO" id="GO:0016747">
    <property type="term" value="F:acyltransferase activity, transferring groups other than amino-acyl groups"/>
    <property type="evidence" value="ECO:0007669"/>
    <property type="project" value="InterPro"/>
</dbReference>